<evidence type="ECO:0000256" key="3">
    <source>
        <dbReference type="ARBA" id="ARBA00004647"/>
    </source>
</evidence>
<evidence type="ECO:0000256" key="7">
    <source>
        <dbReference type="ARBA" id="ARBA00022701"/>
    </source>
</evidence>
<keyword evidence="8" id="KW-0221">Differentiation</keyword>
<sequence>MKTRSSSPPVHVHVPDSTSVHVHLKKSPQKSQGKVSNLRSTASVKVRAPWVPPGKASRRREYKWEGATRCLEITPGRATDPSSPPLQLTDLSSEEDDARGVIDKYERKIESLMSEVDCIKSEVKLREAEDHLKHQSQQLSACRRLIDQREERLEEASKDLRRSKRENADLRSTVDGTQAESGHVRSEIGPPHQEIETLLRKLVEAEIDGQAVAKHVTALRETVGKLKKDKKQSKTQSDQLGRQHDLLEQKLDTFVETNRTLRRLLREQHGRETDALRLSDEKEMLMRKLTESEAEKRKLETKLNHRDREASEMAENLENEKDHLRTAGELSKVLESTRSRLQNQLHKKEAENNRLGAQIQRLEETLQHQQEEVQGLLEQMRELKQHREGDRDVHKQTLEEQKKQAEQSVNTAAQLSAELLDKEAQLAEALSAAEELRQRYSKQNREKSQLELEITTLNNRLIELSEQLRSCEEKSCAEREGLLSRLHFYTSENTATRLENQRLKSTLSATEDRLSLSQTEVQQLKISLRDFESLVEGYKSQLQKTRLESEEYTLRLEMVEKEAQSDREEMEREVEQSRKQLHARVKEMEMLREALRRLENELREARENMHIQDRRNTEHNSTLSELRVKMEQQSCKIENLQEKNLFLLEENMQLKRSMEGTERKMEDVSTQNRDLLQVVAKHEETIHNTQLRLEERSRECDSLYRQLEQAREEAQRQVTVHSQLFLMLQMLHLCEVSVYMSLCSQVDQSLERVLSKERSAQSKMLDLESQLSLAKNELGQLRRSKEDMEKRFQCKLQDMKNQMEQVNSANRSLQNYVHYLKASYTNVFGDSALTSSLNPHI</sequence>
<dbReference type="GO" id="GO:0005874">
    <property type="term" value="C:microtubule"/>
    <property type="evidence" value="ECO:0007669"/>
    <property type="project" value="UniProtKB-KW"/>
</dbReference>
<dbReference type="GO" id="GO:0030154">
    <property type="term" value="P:cell differentiation"/>
    <property type="evidence" value="ECO:0007669"/>
    <property type="project" value="UniProtKB-KW"/>
</dbReference>
<reference evidence="20" key="1">
    <citation type="submission" date="2025-08" db="UniProtKB">
        <authorList>
            <consortium name="Ensembl"/>
        </authorList>
    </citation>
    <scope>IDENTIFICATION</scope>
</reference>
<dbReference type="Ensembl" id="ENSCCRT00000122012.1">
    <property type="protein sequence ID" value="ENSCCRP00000152858.1"/>
    <property type="gene ID" value="ENSCCRG00000037175.2"/>
</dbReference>
<feature type="coiled-coil region" evidence="18">
    <location>
        <begin position="528"/>
        <end position="724"/>
    </location>
</feature>
<keyword evidence="9" id="KW-0282">Flagellum</keyword>
<evidence type="ECO:0000256" key="16">
    <source>
        <dbReference type="ARBA" id="ARBA00041830"/>
    </source>
</evidence>
<feature type="region of interest" description="Disordered" evidence="19">
    <location>
        <begin position="74"/>
        <end position="97"/>
    </location>
</feature>
<evidence type="ECO:0000256" key="18">
    <source>
        <dbReference type="SAM" id="Coils"/>
    </source>
</evidence>
<keyword evidence="14" id="KW-0966">Cell projection</keyword>
<dbReference type="Proteomes" id="UP001108240">
    <property type="component" value="Unplaced"/>
</dbReference>
<keyword evidence="13" id="KW-0206">Cytoskeleton</keyword>
<evidence type="ECO:0000256" key="19">
    <source>
        <dbReference type="SAM" id="MobiDB-lite"/>
    </source>
</evidence>
<evidence type="ECO:0000256" key="1">
    <source>
        <dbReference type="ARBA" id="ARBA00004114"/>
    </source>
</evidence>
<reference evidence="20" key="2">
    <citation type="submission" date="2025-09" db="UniProtKB">
        <authorList>
            <consortium name="Ensembl"/>
        </authorList>
    </citation>
    <scope>IDENTIFICATION</scope>
</reference>
<dbReference type="GO" id="GO:0005814">
    <property type="term" value="C:centriole"/>
    <property type="evidence" value="ECO:0007669"/>
    <property type="project" value="UniProtKB-SubCell"/>
</dbReference>
<dbReference type="PANTHER" id="PTHR23162">
    <property type="entry name" value="OUTER DENSE FIBER OF SPERM TAILS 2"/>
    <property type="match status" value="1"/>
</dbReference>
<evidence type="ECO:0000256" key="10">
    <source>
        <dbReference type="ARBA" id="ARBA00022871"/>
    </source>
</evidence>
<evidence type="ECO:0000256" key="8">
    <source>
        <dbReference type="ARBA" id="ARBA00022782"/>
    </source>
</evidence>
<evidence type="ECO:0000256" key="9">
    <source>
        <dbReference type="ARBA" id="ARBA00022846"/>
    </source>
</evidence>
<evidence type="ECO:0000256" key="15">
    <source>
        <dbReference type="ARBA" id="ARBA00040458"/>
    </source>
</evidence>
<feature type="compositionally biased region" description="Polar residues" evidence="19">
    <location>
        <begin position="29"/>
        <end position="43"/>
    </location>
</feature>
<feature type="coiled-coil region" evidence="18">
    <location>
        <begin position="757"/>
        <end position="816"/>
    </location>
</feature>
<evidence type="ECO:0000256" key="14">
    <source>
        <dbReference type="ARBA" id="ARBA00023273"/>
    </source>
</evidence>
<evidence type="ECO:0000256" key="5">
    <source>
        <dbReference type="ARBA" id="ARBA00022473"/>
    </source>
</evidence>
<dbReference type="GeneTree" id="ENSGT00530000063497"/>
<evidence type="ECO:0000256" key="4">
    <source>
        <dbReference type="ARBA" id="ARBA00009316"/>
    </source>
</evidence>
<feature type="compositionally biased region" description="Basic and acidic residues" evidence="19">
    <location>
        <begin position="157"/>
        <end position="169"/>
    </location>
</feature>
<evidence type="ECO:0000256" key="17">
    <source>
        <dbReference type="ARBA" id="ARBA00043200"/>
    </source>
</evidence>
<comment type="similarity">
    <text evidence="4">Belongs to the ODF2 family.</text>
</comment>
<dbReference type="PANTHER" id="PTHR23162:SF8">
    <property type="entry name" value="OUTER DENSE FIBER PROTEIN 2"/>
    <property type="match status" value="1"/>
</dbReference>
<dbReference type="InterPro" id="IPR026099">
    <property type="entry name" value="Odf2-rel"/>
</dbReference>
<dbReference type="GO" id="GO:0005813">
    <property type="term" value="C:centrosome"/>
    <property type="evidence" value="ECO:0007669"/>
    <property type="project" value="TreeGrafter"/>
</dbReference>
<dbReference type="GO" id="GO:0000922">
    <property type="term" value="C:spindle pole"/>
    <property type="evidence" value="ECO:0007669"/>
    <property type="project" value="UniProtKB-SubCell"/>
</dbReference>
<organism evidence="20 21">
    <name type="scientific">Cyprinus carpio carpio</name>
    <dbReference type="NCBI Taxonomy" id="630221"/>
    <lineage>
        <taxon>Eukaryota</taxon>
        <taxon>Metazoa</taxon>
        <taxon>Chordata</taxon>
        <taxon>Craniata</taxon>
        <taxon>Vertebrata</taxon>
        <taxon>Euteleostomi</taxon>
        <taxon>Actinopterygii</taxon>
        <taxon>Neopterygii</taxon>
        <taxon>Teleostei</taxon>
        <taxon>Ostariophysi</taxon>
        <taxon>Cypriniformes</taxon>
        <taxon>Cyprinidae</taxon>
        <taxon>Cyprininae</taxon>
        <taxon>Cyprinus</taxon>
    </lineage>
</organism>
<dbReference type="GO" id="GO:0007283">
    <property type="term" value="P:spermatogenesis"/>
    <property type="evidence" value="ECO:0007669"/>
    <property type="project" value="UniProtKB-KW"/>
</dbReference>
<keyword evidence="5" id="KW-0217">Developmental protein</keyword>
<evidence type="ECO:0000256" key="11">
    <source>
        <dbReference type="ARBA" id="ARBA00023054"/>
    </source>
</evidence>
<protein>
    <recommendedName>
        <fullName evidence="15">Outer dense fiber protein 2</fullName>
    </recommendedName>
    <alternativeName>
        <fullName evidence="16">Cenexin</fullName>
    </alternativeName>
    <alternativeName>
        <fullName evidence="17">Outer dense fiber of sperm tails protein 2</fullName>
    </alternativeName>
</protein>
<evidence type="ECO:0000256" key="6">
    <source>
        <dbReference type="ARBA" id="ARBA00022490"/>
    </source>
</evidence>
<dbReference type="OMA" id="IRTPWIP"/>
<dbReference type="AlphaFoldDB" id="A0A9J8B891"/>
<keyword evidence="11 18" id="KW-0175">Coiled coil</keyword>
<evidence type="ECO:0000313" key="20">
    <source>
        <dbReference type="Ensembl" id="ENSCCRP00000152858.1"/>
    </source>
</evidence>
<evidence type="ECO:0000256" key="2">
    <source>
        <dbReference type="ARBA" id="ARBA00004230"/>
    </source>
</evidence>
<dbReference type="GO" id="GO:1902017">
    <property type="term" value="P:regulation of cilium assembly"/>
    <property type="evidence" value="ECO:0007669"/>
    <property type="project" value="TreeGrafter"/>
</dbReference>
<accession>A0A9J8B891</accession>
<proteinExistence type="inferred from homology"/>
<feature type="region of interest" description="Disordered" evidence="19">
    <location>
        <begin position="385"/>
        <end position="405"/>
    </location>
</feature>
<feature type="region of interest" description="Disordered" evidence="19">
    <location>
        <begin position="1"/>
        <end position="46"/>
    </location>
</feature>
<evidence type="ECO:0000313" key="21">
    <source>
        <dbReference type="Proteomes" id="UP001108240"/>
    </source>
</evidence>
<keyword evidence="7" id="KW-0493">Microtubule</keyword>
<evidence type="ECO:0000256" key="12">
    <source>
        <dbReference type="ARBA" id="ARBA00023069"/>
    </source>
</evidence>
<comment type="subcellular location">
    <subcellularLocation>
        <location evidence="2">Cell projection</location>
        <location evidence="2">Cilium</location>
        <location evidence="2">Flagellum</location>
    </subcellularLocation>
    <subcellularLocation>
        <location evidence="1">Cytoplasm</location>
        <location evidence="1">Cytoskeleton</location>
        <location evidence="1">Microtubule organizing center</location>
        <location evidence="1">Centrosome</location>
        <location evidence="1">Centriole</location>
    </subcellularLocation>
    <subcellularLocation>
        <location evidence="3">Cytoplasm</location>
        <location evidence="3">Cytoskeleton</location>
        <location evidence="3">Spindle pole</location>
    </subcellularLocation>
</comment>
<name>A0A9J8B891_CYPCA</name>
<keyword evidence="12" id="KW-0969">Cilium</keyword>
<evidence type="ECO:0000256" key="13">
    <source>
        <dbReference type="ARBA" id="ARBA00023212"/>
    </source>
</evidence>
<keyword evidence="10" id="KW-0744">Spermatogenesis</keyword>
<keyword evidence="21" id="KW-1185">Reference proteome</keyword>
<feature type="region of interest" description="Disordered" evidence="19">
    <location>
        <begin position="224"/>
        <end position="244"/>
    </location>
</feature>
<dbReference type="GO" id="GO:0031514">
    <property type="term" value="C:motile cilium"/>
    <property type="evidence" value="ECO:0007669"/>
    <property type="project" value="UniProtKB-SubCell"/>
</dbReference>
<keyword evidence="6" id="KW-0963">Cytoplasm</keyword>
<feature type="region of interest" description="Disordered" evidence="19">
    <location>
        <begin position="157"/>
        <end position="192"/>
    </location>
</feature>